<organism evidence="2 3">
    <name type="scientific">Lacipirellula parvula</name>
    <dbReference type="NCBI Taxonomy" id="2650471"/>
    <lineage>
        <taxon>Bacteria</taxon>
        <taxon>Pseudomonadati</taxon>
        <taxon>Planctomycetota</taxon>
        <taxon>Planctomycetia</taxon>
        <taxon>Pirellulales</taxon>
        <taxon>Lacipirellulaceae</taxon>
        <taxon>Lacipirellula</taxon>
    </lineage>
</organism>
<reference evidence="3" key="1">
    <citation type="submission" date="2019-10" db="EMBL/GenBank/DDBJ databases">
        <title>Lacipirellula parvula gen. nov., sp. nov., representing a lineage of planctomycetes widespread in freshwater anoxic habitats, and description of the family Lacipirellulaceae.</title>
        <authorList>
            <person name="Dedysh S.N."/>
            <person name="Kulichevskaya I.S."/>
            <person name="Beletsky A.V."/>
            <person name="Rakitin A.L."/>
            <person name="Mardanov A.V."/>
            <person name="Ivanova A.A."/>
            <person name="Saltykova V.X."/>
            <person name="Rijpstra W.I.C."/>
            <person name="Sinninghe Damste J.S."/>
            <person name="Ravin N.V."/>
        </authorList>
    </citation>
    <scope>NUCLEOTIDE SEQUENCE [LARGE SCALE GENOMIC DNA]</scope>
    <source>
        <strain evidence="3">PX69</strain>
    </source>
</reference>
<evidence type="ECO:0000313" key="3">
    <source>
        <dbReference type="Proteomes" id="UP000326837"/>
    </source>
</evidence>
<dbReference type="EMBL" id="AP021861">
    <property type="protein sequence ID" value="BBO32357.1"/>
    <property type="molecule type" value="Genomic_DNA"/>
</dbReference>
<gene>
    <name evidence="2" type="ORF">PLANPX_1969</name>
</gene>
<evidence type="ECO:0000256" key="1">
    <source>
        <dbReference type="SAM" id="MobiDB-lite"/>
    </source>
</evidence>
<keyword evidence="3" id="KW-1185">Reference proteome</keyword>
<name>A0A5K7X901_9BACT</name>
<dbReference type="Proteomes" id="UP000326837">
    <property type="component" value="Chromosome"/>
</dbReference>
<dbReference type="AlphaFoldDB" id="A0A5K7X901"/>
<feature type="compositionally biased region" description="Polar residues" evidence="1">
    <location>
        <begin position="39"/>
        <end position="58"/>
    </location>
</feature>
<evidence type="ECO:0000313" key="2">
    <source>
        <dbReference type="EMBL" id="BBO32357.1"/>
    </source>
</evidence>
<dbReference type="KEGG" id="lpav:PLANPX_1969"/>
<accession>A0A5K7X901</accession>
<sequence>MASPEWLTLVPGMPALHATRAEVGKEQRTFVAGAILGRRQTSGKNPQVESLQRTLLSH</sequence>
<feature type="region of interest" description="Disordered" evidence="1">
    <location>
        <begin position="37"/>
        <end position="58"/>
    </location>
</feature>
<proteinExistence type="predicted"/>
<protein>
    <submittedName>
        <fullName evidence="2">Uncharacterized protein</fullName>
    </submittedName>
</protein>